<accession>A0AB39ZDH4</accession>
<feature type="domain" description="Transcriptional cofactor Bfc" evidence="1">
    <location>
        <begin position="125"/>
        <end position="201"/>
    </location>
</feature>
<keyword evidence="2" id="KW-1185">Reference proteome</keyword>
<evidence type="ECO:0000313" key="3">
    <source>
        <dbReference type="RefSeq" id="XP_016933574.2"/>
    </source>
</evidence>
<organism evidence="2 3">
    <name type="scientific">Drosophila suzukii</name>
    <name type="common">Spotted-wing drosophila fruit fly</name>
    <dbReference type="NCBI Taxonomy" id="28584"/>
    <lineage>
        <taxon>Eukaryota</taxon>
        <taxon>Metazoa</taxon>
        <taxon>Ecdysozoa</taxon>
        <taxon>Arthropoda</taxon>
        <taxon>Hexapoda</taxon>
        <taxon>Insecta</taxon>
        <taxon>Pterygota</taxon>
        <taxon>Neoptera</taxon>
        <taxon>Endopterygota</taxon>
        <taxon>Diptera</taxon>
        <taxon>Brachycera</taxon>
        <taxon>Muscomorpha</taxon>
        <taxon>Ephydroidea</taxon>
        <taxon>Drosophilidae</taxon>
        <taxon>Drosophila</taxon>
        <taxon>Sophophora</taxon>
    </lineage>
</organism>
<sequence length="251" mass="28752">MDKAEKPSRLADNFLYMLEFVVDDLLITRPNLCAPEEYPTCTEITFRSIFLNIRDREDGQCVTPCSPKCGKCTLFTLDSPITDEDVMHIHVYKKRTESCKFLLGLAELPMKPIFDRVKREFDLQNINWEDNVMTHVSRLPRIRGPCKKTNDCVTCYEKHRERREQWCPTSELTKRMLPLFNLCKMQTGNIVLILRLVCNGPSVVSSFPVQSPKCKNPCCPGCCPSPAVWPVPCPSPFDPCDPCKSIKTRKA</sequence>
<name>A0AB39ZDH4_DROSZ</name>
<dbReference type="Proteomes" id="UP001652628">
    <property type="component" value="Chromosome 3"/>
</dbReference>
<dbReference type="GeneID" id="108012658"/>
<protein>
    <submittedName>
        <fullName evidence="3">Transcriptional cofactor Bfc</fullName>
    </submittedName>
</protein>
<evidence type="ECO:0000259" key="1">
    <source>
        <dbReference type="Pfam" id="PF22576"/>
    </source>
</evidence>
<dbReference type="CTD" id="38138"/>
<dbReference type="AlphaFoldDB" id="A0AB39ZDH4"/>
<reference evidence="3" key="1">
    <citation type="submission" date="2025-08" db="UniProtKB">
        <authorList>
            <consortium name="RefSeq"/>
        </authorList>
    </citation>
    <scope>IDENTIFICATION</scope>
</reference>
<proteinExistence type="predicted"/>
<evidence type="ECO:0000313" key="2">
    <source>
        <dbReference type="Proteomes" id="UP001652628"/>
    </source>
</evidence>
<dbReference type="RefSeq" id="XP_016933574.2">
    <property type="nucleotide sequence ID" value="XM_017078085.4"/>
</dbReference>
<gene>
    <name evidence="3" type="primary">Bfc</name>
</gene>
<dbReference type="InterPro" id="IPR054459">
    <property type="entry name" value="Bfc_dom"/>
</dbReference>
<dbReference type="Pfam" id="PF22576">
    <property type="entry name" value="Bfc"/>
    <property type="match status" value="1"/>
</dbReference>